<dbReference type="RefSeq" id="WP_043734772.1">
    <property type="nucleotide sequence ID" value="NZ_CP070856.1"/>
</dbReference>
<evidence type="ECO:0000259" key="2">
    <source>
        <dbReference type="Pfam" id="PF18885"/>
    </source>
</evidence>
<evidence type="ECO:0000256" key="1">
    <source>
        <dbReference type="SAM" id="SignalP"/>
    </source>
</evidence>
<reference evidence="3" key="1">
    <citation type="journal article" date="2022" name="Microbiol. Spectr.">
        <title>Optimizing Conditions in the Acid Tolerance Test for Potential Probiotics Using Response Surface Methodology.</title>
        <authorList>
            <person name="Ko H.I."/>
            <person name="Jeong C.H."/>
            <person name="Hong S.W."/>
            <person name="Eun J.B."/>
            <person name="Kim T.W."/>
        </authorList>
    </citation>
    <scope>NUCLEOTIDE SEQUENCE</scope>
    <source>
        <strain evidence="3">KCKM 0438</strain>
    </source>
</reference>
<feature type="chain" id="PRO_5043690973" description="DUF5648 domain-containing protein" evidence="1">
    <location>
        <begin position="30"/>
        <end position="185"/>
    </location>
</feature>
<organism evidence="3 4">
    <name type="scientific">Lactococcus lactis subsp. cremoris</name>
    <name type="common">Streptococcus cremoris</name>
    <dbReference type="NCBI Taxonomy" id="1359"/>
    <lineage>
        <taxon>Bacteria</taxon>
        <taxon>Bacillati</taxon>
        <taxon>Bacillota</taxon>
        <taxon>Bacilli</taxon>
        <taxon>Lactobacillales</taxon>
        <taxon>Streptococcaceae</taxon>
        <taxon>Lactococcus</taxon>
    </lineage>
</organism>
<evidence type="ECO:0000313" key="3">
    <source>
        <dbReference type="EMBL" id="WMX70390.1"/>
    </source>
</evidence>
<keyword evidence="1" id="KW-0732">Signal</keyword>
<evidence type="ECO:0000313" key="4">
    <source>
        <dbReference type="Proteomes" id="UP001254658"/>
    </source>
</evidence>
<dbReference type="Pfam" id="PF18885">
    <property type="entry name" value="DUF5648"/>
    <property type="match status" value="1"/>
</dbReference>
<proteinExistence type="predicted"/>
<dbReference type="Proteomes" id="UP001254658">
    <property type="component" value="Chromosome"/>
</dbReference>
<feature type="signal peptide" evidence="1">
    <location>
        <begin position="1"/>
        <end position="29"/>
    </location>
</feature>
<gene>
    <name evidence="3" type="ORF">RF668_10885</name>
</gene>
<accession>A0AAX4AAY7</accession>
<sequence>MRKTTILTSICLMGTAVLLGSINTSNVSADTQENTEIGIIYRVYNPNTGEHVYTNSIFEESRLFDIGWKDEGEAFYIPEFEVGKDNSNQGPLVSRLYNPNAGDHFYTSNQYEISELVKKGWKRDQIIFPTAKVGIPVYRLYNPNAIVGAHFYTTSSFERDNLVNHGWRYEGVAFNSVNSMGGTTK</sequence>
<reference evidence="3" key="2">
    <citation type="submission" date="2023-09" db="EMBL/GenBank/DDBJ databases">
        <authorList>
            <person name="Kim T.W."/>
        </authorList>
    </citation>
    <scope>NUCLEOTIDE SEQUENCE</scope>
    <source>
        <strain evidence="3">KCKM 0438</strain>
    </source>
</reference>
<dbReference type="EMBL" id="CP133787">
    <property type="protein sequence ID" value="WMX70390.1"/>
    <property type="molecule type" value="Genomic_DNA"/>
</dbReference>
<feature type="domain" description="DUF5648" evidence="2">
    <location>
        <begin position="40"/>
        <end position="175"/>
    </location>
</feature>
<protein>
    <recommendedName>
        <fullName evidence="2">DUF5648 domain-containing protein</fullName>
    </recommendedName>
</protein>
<name>A0AAX4AAY7_LACLC</name>
<dbReference type="AlphaFoldDB" id="A0AAX4AAY7"/>
<dbReference type="InterPro" id="IPR043708">
    <property type="entry name" value="DUF5648"/>
</dbReference>